<dbReference type="Proteomes" id="UP001627154">
    <property type="component" value="Unassembled WGS sequence"/>
</dbReference>
<dbReference type="EMBL" id="JBJJXI010000021">
    <property type="protein sequence ID" value="KAL3405038.1"/>
    <property type="molecule type" value="Genomic_DNA"/>
</dbReference>
<protein>
    <submittedName>
        <fullName evidence="1">Uncharacterized protein</fullName>
    </submittedName>
</protein>
<reference evidence="1 2" key="1">
    <citation type="journal article" date="2024" name="bioRxiv">
        <title>A reference genome for Trichogramma kaykai: A tiny desert-dwelling parasitoid wasp with competing sex-ratio distorters.</title>
        <authorList>
            <person name="Culotta J."/>
            <person name="Lindsey A.R."/>
        </authorList>
    </citation>
    <scope>NUCLEOTIDE SEQUENCE [LARGE SCALE GENOMIC DNA]</scope>
    <source>
        <strain evidence="1 2">KSX58</strain>
    </source>
</reference>
<proteinExistence type="predicted"/>
<gene>
    <name evidence="1" type="ORF">TKK_002097</name>
</gene>
<evidence type="ECO:0000313" key="2">
    <source>
        <dbReference type="Proteomes" id="UP001627154"/>
    </source>
</evidence>
<comment type="caution">
    <text evidence="1">The sequence shown here is derived from an EMBL/GenBank/DDBJ whole genome shotgun (WGS) entry which is preliminary data.</text>
</comment>
<dbReference type="AlphaFoldDB" id="A0ABD2XHY4"/>
<keyword evidence="2" id="KW-1185">Reference proteome</keyword>
<name>A0ABD2XHY4_9HYME</name>
<accession>A0ABD2XHY4</accession>
<evidence type="ECO:0000313" key="1">
    <source>
        <dbReference type="EMBL" id="KAL3405038.1"/>
    </source>
</evidence>
<sequence>MNLLLATVSIRSNRRLSQIGRSTIFPRSTRQIPLLALSLAALGVPVEEEQPTRRPDLPYRDPVPSYEVVTRDDYEAPPPSYNDYMRYYYNTSGESSTVPAEETTTEPTGCTPDSCSRYTSCCLSAVRDAILTCAAMTCVELFNCCDELLNS</sequence>
<organism evidence="1 2">
    <name type="scientific">Trichogramma kaykai</name>
    <dbReference type="NCBI Taxonomy" id="54128"/>
    <lineage>
        <taxon>Eukaryota</taxon>
        <taxon>Metazoa</taxon>
        <taxon>Ecdysozoa</taxon>
        <taxon>Arthropoda</taxon>
        <taxon>Hexapoda</taxon>
        <taxon>Insecta</taxon>
        <taxon>Pterygota</taxon>
        <taxon>Neoptera</taxon>
        <taxon>Endopterygota</taxon>
        <taxon>Hymenoptera</taxon>
        <taxon>Apocrita</taxon>
        <taxon>Proctotrupomorpha</taxon>
        <taxon>Chalcidoidea</taxon>
        <taxon>Trichogrammatidae</taxon>
        <taxon>Trichogramma</taxon>
    </lineage>
</organism>